<reference evidence="5 6" key="1">
    <citation type="journal article" date="2011" name="Proc. Natl. Acad. Sci. U.S.A.">
        <title>Distant Mimivirus relative with a larger genome highlights the fundamental features of Megaviridae.</title>
        <authorList>
            <person name="Arslan D."/>
            <person name="Legendre M."/>
            <person name="Seltzer V."/>
            <person name="Abergel C."/>
            <person name="Claverie J.M."/>
        </authorList>
    </citation>
    <scope>NUCLEOTIDE SEQUENCE [LARGE SCALE GENOMIC DNA]</scope>
    <source>
        <strain evidence="5">Claverie Las Cruses</strain>
    </source>
</reference>
<protein>
    <submittedName>
        <fullName evidence="5">RecD family ATP-dependent DNA helicase alpha subunit</fullName>
    </submittedName>
</protein>
<dbReference type="Gene3D" id="2.30.30.940">
    <property type="match status" value="1"/>
</dbReference>
<dbReference type="Pfam" id="PF13538">
    <property type="entry name" value="UvrD_C_2"/>
    <property type="match status" value="1"/>
</dbReference>
<dbReference type="InterPro" id="IPR029493">
    <property type="entry name" value="RecD2-like_HHH"/>
</dbReference>
<dbReference type="SUPFAM" id="SSF52540">
    <property type="entry name" value="P-loop containing nucleoside triphosphate hydrolases"/>
    <property type="match status" value="1"/>
</dbReference>
<evidence type="ECO:0000259" key="4">
    <source>
        <dbReference type="Pfam" id="PF14490"/>
    </source>
</evidence>
<keyword evidence="5" id="KW-0378">Hydrolase</keyword>
<keyword evidence="2" id="KW-0067">ATP-binding</keyword>
<organism evidence="5 6">
    <name type="scientific">Megavirus chiliensis</name>
    <dbReference type="NCBI Taxonomy" id="1094892"/>
    <lineage>
        <taxon>Viruses</taxon>
        <taxon>Varidnaviria</taxon>
        <taxon>Bamfordvirae</taxon>
        <taxon>Nucleocytoviricota</taxon>
        <taxon>Megaviricetes</taxon>
        <taxon>Imitervirales</taxon>
        <taxon>Mimiviridae</taxon>
        <taxon>Megamimivirinae</taxon>
        <taxon>Megavirus</taxon>
        <taxon>Megavirus chilense</taxon>
    </lineage>
</organism>
<dbReference type="Gene3D" id="1.10.10.2220">
    <property type="match status" value="1"/>
</dbReference>
<dbReference type="InterPro" id="IPR027417">
    <property type="entry name" value="P-loop_NTPase"/>
</dbReference>
<dbReference type="EMBL" id="JN258408">
    <property type="protein sequence ID" value="AEQ32822.1"/>
    <property type="molecule type" value="Genomic_DNA"/>
</dbReference>
<evidence type="ECO:0000313" key="6">
    <source>
        <dbReference type="Proteomes" id="UP000202558"/>
    </source>
</evidence>
<dbReference type="Proteomes" id="UP000202558">
    <property type="component" value="Segment"/>
</dbReference>
<dbReference type="OrthoDB" id="482at10239"/>
<evidence type="ECO:0000256" key="1">
    <source>
        <dbReference type="ARBA" id="ARBA00022741"/>
    </source>
</evidence>
<dbReference type="PANTHER" id="PTHR43788">
    <property type="entry name" value="DNA2/NAM7 HELICASE FAMILY MEMBER"/>
    <property type="match status" value="1"/>
</dbReference>
<keyword evidence="6" id="KW-1185">Reference proteome</keyword>
<evidence type="ECO:0000256" key="2">
    <source>
        <dbReference type="ARBA" id="ARBA00022840"/>
    </source>
</evidence>
<dbReference type="InterPro" id="IPR050534">
    <property type="entry name" value="Coronavir_polyprotein_1ab"/>
</dbReference>
<dbReference type="Pfam" id="PF14490">
    <property type="entry name" value="HHH_RecD2"/>
    <property type="match status" value="1"/>
</dbReference>
<gene>
    <name evidence="5" type="primary">mchi_1116</name>
</gene>
<dbReference type="Gene3D" id="3.40.50.300">
    <property type="entry name" value="P-loop containing nucleotide triphosphate hydrolases"/>
    <property type="match status" value="2"/>
</dbReference>
<dbReference type="CDD" id="cd17933">
    <property type="entry name" value="DEXSc_RecD-like"/>
    <property type="match status" value="1"/>
</dbReference>
<evidence type="ECO:0000313" key="5">
    <source>
        <dbReference type="EMBL" id="AEQ32822.1"/>
    </source>
</evidence>
<dbReference type="KEGG" id="vg:11256833"/>
<evidence type="ECO:0000259" key="3">
    <source>
        <dbReference type="Pfam" id="PF13538"/>
    </source>
</evidence>
<dbReference type="GO" id="GO:0003678">
    <property type="term" value="F:DNA helicase activity"/>
    <property type="evidence" value="ECO:0007669"/>
    <property type="project" value="UniProtKB-ARBA"/>
</dbReference>
<name>G5CQY8_9VIRU</name>
<feature type="domain" description="UvrD-like helicase C-terminal" evidence="3">
    <location>
        <begin position="661"/>
        <end position="709"/>
    </location>
</feature>
<feature type="domain" description="ATP-dependent RecD2 DNA helicase-like helix-hairpin-helix" evidence="4">
    <location>
        <begin position="147"/>
        <end position="222"/>
    </location>
</feature>
<dbReference type="PANTHER" id="PTHR43788:SF6">
    <property type="entry name" value="DNA HELICASE B"/>
    <property type="match status" value="1"/>
</dbReference>
<proteinExistence type="predicted"/>
<dbReference type="Pfam" id="PF13245">
    <property type="entry name" value="AAA_19"/>
    <property type="match status" value="1"/>
</dbReference>
<sequence>MTQYNITGKILSTKICNGDVYKYLITDKKGETKNYTHFAKNEGILDKLREVKITYYVKNTEKYGSSNIIKKIEYGDYIKDTKNVKELLITKIKVSKSLVDKIHKKFGDEIYDVVFNNTDVLKEIKHQNIDNQIEKIKSYIKKSRLDIELSNLGIPCKYHEKIIKAGIDIDTIKENIYNLYIILKIPFEICDEIAMKIGYEKNDENRINAFIVMIYKKFNSMGILYESRATIHEESKKYGITIDEIIKNLKEITIDGKKYYTTGKIYKTEQKIEKICCKLANNKPITKIYRDDYYYGNNTQLWSEQILAVRNSLENCLNIITGPPGTGKSYIINEIINELHKKNCVYILAPTGAAIERLRTDDLGKKPNIQMKTIHSFIYKKKYTQKNNNNSDNNSDSDDDDNKISLLKKRDCYTEFVFIIDEMSMVDMHLFYKFLKIISGIIDKTRLIIIGDENQLPSIKGGYVLNNLISSNKIVVSYLKENHRSEGKIISNNAELILTGKDIKPDNKYVEYIKANDKKEITASLKNIIKKYKIEHSKSCVLIPIRKGAIGINYYNRILQNVYNSENKKNEPDEYKTYFRKNDKIIHGKNNKEKDIYNGSILEINDIETNDKGDPVTIISKYYKSETKYGSKKEKNFRIVEYKNPNKENENEIQKNKLDIAYAMTIHKAQGKGYDTVIIILHSDMYTKLLNRNMFYTAITRAKKKCIIISNENGLHECKKLMDTRITNLFRQSKNPQSDEKQQVKYNPTDIIEVLTMILKKIRENDDSEKIIELLLSKKIDIKQINQEEKTINTIMEMSKLNRNILTDMTFYKSLINFK</sequence>
<keyword evidence="5" id="KW-0347">Helicase</keyword>
<dbReference type="CDD" id="cd18809">
    <property type="entry name" value="SF1_C_RecD"/>
    <property type="match status" value="1"/>
</dbReference>
<accession>G5CQY8</accession>
<dbReference type="InterPro" id="IPR027785">
    <property type="entry name" value="UvrD-like_helicase_C"/>
</dbReference>
<keyword evidence="1" id="KW-0547">Nucleotide-binding</keyword>
<dbReference type="GO" id="GO:0005524">
    <property type="term" value="F:ATP binding"/>
    <property type="evidence" value="ECO:0007669"/>
    <property type="project" value="UniProtKB-KW"/>
</dbReference>